<evidence type="ECO:0000256" key="5">
    <source>
        <dbReference type="SAM" id="MobiDB-lite"/>
    </source>
</evidence>
<feature type="transmembrane region" description="Helical" evidence="6">
    <location>
        <begin position="143"/>
        <end position="162"/>
    </location>
</feature>
<feature type="transmembrane region" description="Helical" evidence="6">
    <location>
        <begin position="115"/>
        <end position="137"/>
    </location>
</feature>
<feature type="transmembrane region" description="Helical" evidence="6">
    <location>
        <begin position="88"/>
        <end position="108"/>
    </location>
</feature>
<keyword evidence="3" id="KW-0808">Transferase</keyword>
<evidence type="ECO:0000313" key="9">
    <source>
        <dbReference type="Proteomes" id="UP001560685"/>
    </source>
</evidence>
<name>A0ABV3Z2C9_9PROT</name>
<sequence>MASPTTTAVRPATKRPNPLSMFKASLERDGLSAKLARFIDPEVERKYTQHLVEKTVPTERILWYLVIFTYFSYAILDVTTITEKLESVLIIRAIFGTIMMLLIPLSFIPKVKPHFGLLSASGLFVSAIGVIWMIAIIPPQGAPPYIIGVLIVFIASSCIMRIPFPVAAAAYLTSSLVYVAVLNLNPSFSSVDIISGHFFMLSIAFVAVITNYTQELRSRTIWLRDEQRQRDSEMIERLLIEATAADQSKINFLSMMSHELRTPLHQIIGYTEVVTNSCKAANDDSDNVQHLNEIHGSAHILLSRIQKMLRFADATAGKMKYEIGNTGVEELVDVSLEQMRTGFDKKDITVKQDNLKDGTIYIDIVHTCYALNNLLENALNASAKGGIIEISGGTDDDGAYELVITDHGRGMSPEQIDKALKPFTQGEHALRRSTEGLGLGLTLATRIFQDQNATIKLESDGTSGTSVTVRFEPPVKAKAPSEDQESIAS</sequence>
<evidence type="ECO:0000259" key="7">
    <source>
        <dbReference type="PROSITE" id="PS50109"/>
    </source>
</evidence>
<dbReference type="SUPFAM" id="SSF47384">
    <property type="entry name" value="Homodimeric domain of signal transducing histidine kinase"/>
    <property type="match status" value="1"/>
</dbReference>
<dbReference type="InterPro" id="IPR005467">
    <property type="entry name" value="His_kinase_dom"/>
</dbReference>
<feature type="transmembrane region" description="Helical" evidence="6">
    <location>
        <begin position="194"/>
        <end position="213"/>
    </location>
</feature>
<accession>A0ABV3Z2C9</accession>
<keyword evidence="6" id="KW-0812">Transmembrane</keyword>
<dbReference type="InterPro" id="IPR003594">
    <property type="entry name" value="HATPase_dom"/>
</dbReference>
<gene>
    <name evidence="8" type="ORF">ABFZ84_04005</name>
</gene>
<feature type="transmembrane region" description="Helical" evidence="6">
    <location>
        <begin position="61"/>
        <end position="82"/>
    </location>
</feature>
<dbReference type="GO" id="GO:0016301">
    <property type="term" value="F:kinase activity"/>
    <property type="evidence" value="ECO:0007669"/>
    <property type="project" value="UniProtKB-KW"/>
</dbReference>
<dbReference type="Gene3D" id="1.10.287.130">
    <property type="match status" value="1"/>
</dbReference>
<feature type="domain" description="Histidine kinase" evidence="7">
    <location>
        <begin position="255"/>
        <end position="475"/>
    </location>
</feature>
<comment type="caution">
    <text evidence="8">The sequence shown here is derived from an EMBL/GenBank/DDBJ whole genome shotgun (WGS) entry which is preliminary data.</text>
</comment>
<dbReference type="SMART" id="SM00388">
    <property type="entry name" value="HisKA"/>
    <property type="match status" value="1"/>
</dbReference>
<reference evidence="8 9" key="1">
    <citation type="submission" date="2024-05" db="EMBL/GenBank/DDBJ databases">
        <title>Three bacterial strains, DH-69, EH-24, and ECK-19 isolated from coastal sediments.</title>
        <authorList>
            <person name="Ye Y.-Q."/>
            <person name="Du Z.-J."/>
        </authorList>
    </citation>
    <scope>NUCLEOTIDE SEQUENCE [LARGE SCALE GENOMIC DNA]</scope>
    <source>
        <strain evidence="8 9">ECK-19</strain>
    </source>
</reference>
<keyword evidence="6" id="KW-1133">Transmembrane helix</keyword>
<evidence type="ECO:0000256" key="1">
    <source>
        <dbReference type="ARBA" id="ARBA00000085"/>
    </source>
</evidence>
<dbReference type="SUPFAM" id="SSF55874">
    <property type="entry name" value="ATPase domain of HSP90 chaperone/DNA topoisomerase II/histidine kinase"/>
    <property type="match status" value="1"/>
</dbReference>
<evidence type="ECO:0000313" key="8">
    <source>
        <dbReference type="EMBL" id="MEX6632703.1"/>
    </source>
</evidence>
<keyword evidence="4 8" id="KW-0418">Kinase</keyword>
<evidence type="ECO:0000256" key="4">
    <source>
        <dbReference type="ARBA" id="ARBA00022777"/>
    </source>
</evidence>
<evidence type="ECO:0000256" key="6">
    <source>
        <dbReference type="SAM" id="Phobius"/>
    </source>
</evidence>
<proteinExistence type="predicted"/>
<dbReference type="EMBL" id="JBEHZE010000001">
    <property type="protein sequence ID" value="MEX6632703.1"/>
    <property type="molecule type" value="Genomic_DNA"/>
</dbReference>
<protein>
    <recommendedName>
        <fullName evidence="2">histidine kinase</fullName>
        <ecNumber evidence="2">2.7.13.3</ecNumber>
    </recommendedName>
</protein>
<feature type="transmembrane region" description="Helical" evidence="6">
    <location>
        <begin position="169"/>
        <end position="188"/>
    </location>
</feature>
<dbReference type="InterPro" id="IPR036890">
    <property type="entry name" value="HATPase_C_sf"/>
</dbReference>
<dbReference type="PANTHER" id="PTHR43047">
    <property type="entry name" value="TWO-COMPONENT HISTIDINE PROTEIN KINASE"/>
    <property type="match status" value="1"/>
</dbReference>
<feature type="region of interest" description="Disordered" evidence="5">
    <location>
        <begin position="458"/>
        <end position="489"/>
    </location>
</feature>
<dbReference type="Pfam" id="PF00512">
    <property type="entry name" value="HisKA"/>
    <property type="match status" value="1"/>
</dbReference>
<dbReference type="RefSeq" id="WP_369312627.1">
    <property type="nucleotide sequence ID" value="NZ_JBEHZE010000001.1"/>
</dbReference>
<dbReference type="Gene3D" id="3.30.565.10">
    <property type="entry name" value="Histidine kinase-like ATPase, C-terminal domain"/>
    <property type="match status" value="1"/>
</dbReference>
<dbReference type="PROSITE" id="PS50109">
    <property type="entry name" value="HIS_KIN"/>
    <property type="match status" value="1"/>
</dbReference>
<keyword evidence="9" id="KW-1185">Reference proteome</keyword>
<dbReference type="Pfam" id="PF02518">
    <property type="entry name" value="HATPase_c"/>
    <property type="match status" value="1"/>
</dbReference>
<evidence type="ECO:0000256" key="2">
    <source>
        <dbReference type="ARBA" id="ARBA00012438"/>
    </source>
</evidence>
<keyword evidence="6" id="KW-0472">Membrane</keyword>
<dbReference type="PANTHER" id="PTHR43047:SF72">
    <property type="entry name" value="OSMOSENSING HISTIDINE PROTEIN KINASE SLN1"/>
    <property type="match status" value="1"/>
</dbReference>
<comment type="catalytic activity">
    <reaction evidence="1">
        <text>ATP + protein L-histidine = ADP + protein N-phospho-L-histidine.</text>
        <dbReference type="EC" id="2.7.13.3"/>
    </reaction>
</comment>
<evidence type="ECO:0000256" key="3">
    <source>
        <dbReference type="ARBA" id="ARBA00022679"/>
    </source>
</evidence>
<dbReference type="InterPro" id="IPR003661">
    <property type="entry name" value="HisK_dim/P_dom"/>
</dbReference>
<dbReference type="CDD" id="cd00082">
    <property type="entry name" value="HisKA"/>
    <property type="match status" value="1"/>
</dbReference>
<dbReference type="InterPro" id="IPR036097">
    <property type="entry name" value="HisK_dim/P_sf"/>
</dbReference>
<feature type="compositionally biased region" description="Polar residues" evidence="5">
    <location>
        <begin position="458"/>
        <end position="468"/>
    </location>
</feature>
<organism evidence="8 9">
    <name type="scientific">Hyphococcus lacteus</name>
    <dbReference type="NCBI Taxonomy" id="3143536"/>
    <lineage>
        <taxon>Bacteria</taxon>
        <taxon>Pseudomonadati</taxon>
        <taxon>Pseudomonadota</taxon>
        <taxon>Alphaproteobacteria</taxon>
        <taxon>Parvularculales</taxon>
        <taxon>Parvularculaceae</taxon>
        <taxon>Hyphococcus</taxon>
    </lineage>
</organism>
<dbReference type="Proteomes" id="UP001560685">
    <property type="component" value="Unassembled WGS sequence"/>
</dbReference>
<dbReference type="SMART" id="SM00387">
    <property type="entry name" value="HATPase_c"/>
    <property type="match status" value="1"/>
</dbReference>
<dbReference type="EC" id="2.7.13.3" evidence="2"/>